<evidence type="ECO:0000313" key="2">
    <source>
        <dbReference type="EMBL" id="CAA7032864.1"/>
    </source>
</evidence>
<dbReference type="InterPro" id="IPR056988">
    <property type="entry name" value="Zn_ribbon_pln"/>
</dbReference>
<dbReference type="AlphaFoldDB" id="A0A6D2J1G3"/>
<dbReference type="PANTHER" id="PTHR44137:SF58">
    <property type="entry name" value="J DOMAIN-CONTAINING PROTEIN"/>
    <property type="match status" value="1"/>
</dbReference>
<proteinExistence type="predicted"/>
<reference evidence="2" key="1">
    <citation type="submission" date="2020-01" db="EMBL/GenBank/DDBJ databases">
        <authorList>
            <person name="Mishra B."/>
        </authorList>
    </citation>
    <scope>NUCLEOTIDE SEQUENCE [LARGE SCALE GENOMIC DNA]</scope>
</reference>
<dbReference type="CDD" id="cd06257">
    <property type="entry name" value="DnaJ"/>
    <property type="match status" value="1"/>
</dbReference>
<dbReference type="PRINTS" id="PR00625">
    <property type="entry name" value="JDOMAIN"/>
</dbReference>
<dbReference type="PROSITE" id="PS50076">
    <property type="entry name" value="DNAJ_2"/>
    <property type="match status" value="1"/>
</dbReference>
<feature type="domain" description="J" evidence="1">
    <location>
        <begin position="66"/>
        <end position="130"/>
    </location>
</feature>
<dbReference type="Pfam" id="PF23551">
    <property type="entry name" value="Zn_ribbon_20"/>
    <property type="match status" value="1"/>
</dbReference>
<sequence length="359" mass="39334">MEYTKDEAVWAREIAEMKFLANDLIGAKEFAMKAQSMYPELEGIDQMVATFNVHVSAKKITHGEPDYYGVLGVSPEADDETLRKTYKKLAVLIHPDVNKTVGAEEAFMFLAEALLVFSEKGKRAEYDLKRHIGRGASSSSSPNDAAERVVNTATIIRVSEASASAAAAVARKTTAGGGATFWTGCVTCKTQYEYHRIYITQKLLCPYCSEPFKAVQTDPPGSSSIRKAFNELEFDSFRLGTSTPTHAPPQTGAPKDKVVPRVFNKRAVDVSLSNASKRTKVMENGVAGVFASTSNTVRYVSEEDIKTLLAKRVKPLISTKLQKAEVNAIKAEVDAMLAWHAVNNQPIRNQTSKIEALCN</sequence>
<evidence type="ECO:0000313" key="3">
    <source>
        <dbReference type="Proteomes" id="UP000467841"/>
    </source>
</evidence>
<dbReference type="SMART" id="SM00271">
    <property type="entry name" value="DnaJ"/>
    <property type="match status" value="1"/>
</dbReference>
<dbReference type="Pfam" id="PF00226">
    <property type="entry name" value="DnaJ"/>
    <property type="match status" value="1"/>
</dbReference>
<protein>
    <recommendedName>
        <fullName evidence="1">J domain-containing protein</fullName>
    </recommendedName>
</protein>
<dbReference type="EMBL" id="CACVBM020001129">
    <property type="protein sequence ID" value="CAA7032864.1"/>
    <property type="molecule type" value="Genomic_DNA"/>
</dbReference>
<keyword evidence="3" id="KW-1185">Reference proteome</keyword>
<dbReference type="OrthoDB" id="66964at2759"/>
<dbReference type="Proteomes" id="UP000467841">
    <property type="component" value="Unassembled WGS sequence"/>
</dbReference>
<evidence type="ECO:0000259" key="1">
    <source>
        <dbReference type="PROSITE" id="PS50076"/>
    </source>
</evidence>
<name>A0A6D2J1G3_9BRAS</name>
<dbReference type="PANTHER" id="PTHR44137">
    <property type="entry name" value="BNAC03G44070D PROTEIN"/>
    <property type="match status" value="1"/>
</dbReference>
<gene>
    <name evidence="2" type="ORF">MERR_LOCUS20099</name>
</gene>
<accession>A0A6D2J1G3</accession>
<dbReference type="InterPro" id="IPR001623">
    <property type="entry name" value="DnaJ_domain"/>
</dbReference>
<organism evidence="2 3">
    <name type="scientific">Microthlaspi erraticum</name>
    <dbReference type="NCBI Taxonomy" id="1685480"/>
    <lineage>
        <taxon>Eukaryota</taxon>
        <taxon>Viridiplantae</taxon>
        <taxon>Streptophyta</taxon>
        <taxon>Embryophyta</taxon>
        <taxon>Tracheophyta</taxon>
        <taxon>Spermatophyta</taxon>
        <taxon>Magnoliopsida</taxon>
        <taxon>eudicotyledons</taxon>
        <taxon>Gunneridae</taxon>
        <taxon>Pentapetalae</taxon>
        <taxon>rosids</taxon>
        <taxon>malvids</taxon>
        <taxon>Brassicales</taxon>
        <taxon>Brassicaceae</taxon>
        <taxon>Coluteocarpeae</taxon>
        <taxon>Microthlaspi</taxon>
    </lineage>
</organism>
<dbReference type="Gene3D" id="1.10.287.110">
    <property type="entry name" value="DnaJ domain"/>
    <property type="match status" value="1"/>
</dbReference>
<dbReference type="SUPFAM" id="SSF46565">
    <property type="entry name" value="Chaperone J-domain"/>
    <property type="match status" value="1"/>
</dbReference>
<comment type="caution">
    <text evidence="2">The sequence shown here is derived from an EMBL/GenBank/DDBJ whole genome shotgun (WGS) entry which is preliminary data.</text>
</comment>
<dbReference type="InterPro" id="IPR036869">
    <property type="entry name" value="J_dom_sf"/>
</dbReference>